<dbReference type="NCBIfam" id="NF003768">
    <property type="entry name" value="PRK05365.1"/>
    <property type="match status" value="1"/>
</dbReference>
<dbReference type="PANTHER" id="PTHR43543:SF1">
    <property type="entry name" value="MALONIC SEMIALDEHYDE REDUCTASE RUTE-RELATED"/>
    <property type="match status" value="1"/>
</dbReference>
<evidence type="ECO:0000313" key="7">
    <source>
        <dbReference type="Proteomes" id="UP001410394"/>
    </source>
</evidence>
<dbReference type="InterPro" id="IPR029479">
    <property type="entry name" value="Nitroreductase"/>
</dbReference>
<dbReference type="Proteomes" id="UP001410394">
    <property type="component" value="Unassembled WGS sequence"/>
</dbReference>
<dbReference type="InterPro" id="IPR050461">
    <property type="entry name" value="Nitroreductase_HadB/RutE"/>
</dbReference>
<dbReference type="Pfam" id="PF00881">
    <property type="entry name" value="Nitroreductase"/>
    <property type="match status" value="1"/>
</dbReference>
<dbReference type="SUPFAM" id="SSF55469">
    <property type="entry name" value="FMN-dependent nitroreductase-like"/>
    <property type="match status" value="1"/>
</dbReference>
<keyword evidence="2" id="KW-0288">FMN</keyword>
<dbReference type="EMBL" id="JBDIVE010000004">
    <property type="protein sequence ID" value="MEN3068784.1"/>
    <property type="molecule type" value="Genomic_DNA"/>
</dbReference>
<dbReference type="Gene3D" id="3.40.109.10">
    <property type="entry name" value="NADH Oxidase"/>
    <property type="match status" value="1"/>
</dbReference>
<evidence type="ECO:0000256" key="1">
    <source>
        <dbReference type="ARBA" id="ARBA00022630"/>
    </source>
</evidence>
<evidence type="ECO:0000256" key="3">
    <source>
        <dbReference type="ARBA" id="ARBA00022857"/>
    </source>
</evidence>
<dbReference type="InterPro" id="IPR000415">
    <property type="entry name" value="Nitroreductase-like"/>
</dbReference>
<dbReference type="PANTHER" id="PTHR43543">
    <property type="entry name" value="MALONIC SEMIALDEHYDE REDUCTASE RUTE-RELATED"/>
    <property type="match status" value="1"/>
</dbReference>
<reference evidence="6 7" key="1">
    <citation type="journal article" date="2018" name="Int. J. Syst. Evol. Microbiol.">
        <title>Uliginosibacterium sediminicola sp. nov., isolated from freshwater sediment.</title>
        <authorList>
            <person name="Hwang W.M."/>
            <person name="Kim S.M."/>
            <person name="Kang K."/>
            <person name="Ahn T.Y."/>
        </authorList>
    </citation>
    <scope>NUCLEOTIDE SEQUENCE [LARGE SCALE GENOMIC DNA]</scope>
    <source>
        <strain evidence="6 7">M1-21</strain>
    </source>
</reference>
<keyword evidence="3" id="KW-0521">NADP</keyword>
<protein>
    <submittedName>
        <fullName evidence="6">Malonic semialdehyde reductase</fullName>
        <ecNumber evidence="6">1.1.1.298</ecNumber>
    </submittedName>
</protein>
<sequence>MDFPLPAQAYDLVFRTARSFNRFTDKPVSAETIHALHELLKWGPTSMNSQAGRFLFLQSKESRERLRPALAAGNLEKTMAAPLTVLVATDSRFFEHLATQFPAYDARPMYEANPALADKVGLRDGTLQGAYLIIAARMLGLDCGPMGGFDADKVNAEFFADGRYRANFLINIGYGDVAGNYPRGPRLGFDEVAQIL</sequence>
<name>A0ABU9YYD8_9RHOO</name>
<accession>A0ABU9YYD8</accession>
<evidence type="ECO:0000256" key="2">
    <source>
        <dbReference type="ARBA" id="ARBA00022643"/>
    </source>
</evidence>
<feature type="domain" description="Nitroreductase" evidence="5">
    <location>
        <begin position="18"/>
        <end position="174"/>
    </location>
</feature>
<proteinExistence type="predicted"/>
<dbReference type="InterPro" id="IPR023936">
    <property type="entry name" value="RutE-like"/>
</dbReference>
<gene>
    <name evidence="6" type="ORF">ABDB84_09860</name>
</gene>
<dbReference type="GO" id="GO:0035527">
    <property type="term" value="F:3-hydroxypropionate dehydrogenase (NADP+) activity"/>
    <property type="evidence" value="ECO:0007669"/>
    <property type="project" value="UniProtKB-EC"/>
</dbReference>
<comment type="caution">
    <text evidence="6">The sequence shown here is derived from an EMBL/GenBank/DDBJ whole genome shotgun (WGS) entry which is preliminary data.</text>
</comment>
<organism evidence="6 7">
    <name type="scientific">Uliginosibacterium sediminicola</name>
    <dbReference type="NCBI Taxonomy" id="2024550"/>
    <lineage>
        <taxon>Bacteria</taxon>
        <taxon>Pseudomonadati</taxon>
        <taxon>Pseudomonadota</taxon>
        <taxon>Betaproteobacteria</taxon>
        <taxon>Rhodocyclales</taxon>
        <taxon>Zoogloeaceae</taxon>
        <taxon>Uliginosibacterium</taxon>
    </lineage>
</organism>
<evidence type="ECO:0000259" key="5">
    <source>
        <dbReference type="Pfam" id="PF00881"/>
    </source>
</evidence>
<keyword evidence="1" id="KW-0285">Flavoprotein</keyword>
<dbReference type="CDD" id="cd02148">
    <property type="entry name" value="RutE-like"/>
    <property type="match status" value="1"/>
</dbReference>
<dbReference type="EC" id="1.1.1.298" evidence="6"/>
<dbReference type="RefSeq" id="WP_345919553.1">
    <property type="nucleotide sequence ID" value="NZ_JBDIVE010000004.1"/>
</dbReference>
<keyword evidence="4 6" id="KW-0560">Oxidoreductase</keyword>
<evidence type="ECO:0000256" key="4">
    <source>
        <dbReference type="ARBA" id="ARBA00023002"/>
    </source>
</evidence>
<keyword evidence="7" id="KW-1185">Reference proteome</keyword>
<evidence type="ECO:0000313" key="6">
    <source>
        <dbReference type="EMBL" id="MEN3068784.1"/>
    </source>
</evidence>